<keyword evidence="2" id="KW-1185">Reference proteome</keyword>
<protein>
    <submittedName>
        <fullName evidence="1">Uncharacterized protein</fullName>
    </submittedName>
</protein>
<dbReference type="Proteomes" id="UP001201163">
    <property type="component" value="Unassembled WGS sequence"/>
</dbReference>
<dbReference type="EMBL" id="JAKELL010000160">
    <property type="protein sequence ID" value="KAH8979625.1"/>
    <property type="molecule type" value="Genomic_DNA"/>
</dbReference>
<proteinExistence type="predicted"/>
<sequence length="205" mass="21398">MAQHAELLDFQQLGEHLASIADQVNLVPNLPTMNFNDLIAQHAQQHQELVGQFNDLQATVAGLQLDLQAAVGGLQAAVQAAVQAVVGELQAGIAAVQAGIATVQAGVDANLQLEPMRWANTRGSWDALVHYPQGVVIGPQFLLMQMELITLNAANAQVVSQALGLPASPQNAPIVAHWVTCGHPCVTVGLYMHTAGSLAGAGSQV</sequence>
<dbReference type="AlphaFoldDB" id="A0AAD4L8J2"/>
<reference evidence="1" key="1">
    <citation type="submission" date="2022-01" db="EMBL/GenBank/DDBJ databases">
        <title>Comparative genomics reveals a dynamic genome evolution in the ectomycorrhizal milk-cap (Lactarius) mushrooms.</title>
        <authorList>
            <consortium name="DOE Joint Genome Institute"/>
            <person name="Lebreton A."/>
            <person name="Tang N."/>
            <person name="Kuo A."/>
            <person name="LaButti K."/>
            <person name="Drula E."/>
            <person name="Barry K."/>
            <person name="Clum A."/>
            <person name="Lipzen A."/>
            <person name="Mousain D."/>
            <person name="Ng V."/>
            <person name="Wang R."/>
            <person name="Wang X."/>
            <person name="Dai Y."/>
            <person name="Henrissat B."/>
            <person name="Grigoriev I.V."/>
            <person name="Guerin-Laguette A."/>
            <person name="Yu F."/>
            <person name="Martin F.M."/>
        </authorList>
    </citation>
    <scope>NUCLEOTIDE SEQUENCE</scope>
    <source>
        <strain evidence="1">QP</strain>
    </source>
</reference>
<organism evidence="1 2">
    <name type="scientific">Lactarius akahatsu</name>
    <dbReference type="NCBI Taxonomy" id="416441"/>
    <lineage>
        <taxon>Eukaryota</taxon>
        <taxon>Fungi</taxon>
        <taxon>Dikarya</taxon>
        <taxon>Basidiomycota</taxon>
        <taxon>Agaricomycotina</taxon>
        <taxon>Agaricomycetes</taxon>
        <taxon>Russulales</taxon>
        <taxon>Russulaceae</taxon>
        <taxon>Lactarius</taxon>
    </lineage>
</organism>
<gene>
    <name evidence="1" type="ORF">EDB92DRAFT_1978690</name>
</gene>
<comment type="caution">
    <text evidence="1">The sequence shown here is derived from an EMBL/GenBank/DDBJ whole genome shotgun (WGS) entry which is preliminary data.</text>
</comment>
<name>A0AAD4L8J2_9AGAM</name>
<evidence type="ECO:0000313" key="2">
    <source>
        <dbReference type="Proteomes" id="UP001201163"/>
    </source>
</evidence>
<accession>A0AAD4L8J2</accession>
<evidence type="ECO:0000313" key="1">
    <source>
        <dbReference type="EMBL" id="KAH8979625.1"/>
    </source>
</evidence>